<dbReference type="STRING" id="13616.ENSMODP00000055830"/>
<dbReference type="Proteomes" id="UP000002280">
    <property type="component" value="Chromosome 6"/>
</dbReference>
<accession>A0A5F8H769</accession>
<evidence type="ECO:0000256" key="8">
    <source>
        <dbReference type="SAM" id="Phobius"/>
    </source>
</evidence>
<dbReference type="PANTHER" id="PTHR10838">
    <property type="entry name" value="SYNAPTOGYRIN"/>
    <property type="match status" value="1"/>
</dbReference>
<feature type="domain" description="MARVEL" evidence="9">
    <location>
        <begin position="191"/>
        <end position="343"/>
    </location>
</feature>
<evidence type="ECO:0000256" key="1">
    <source>
        <dbReference type="ARBA" id="ARBA00004141"/>
    </source>
</evidence>
<reference evidence="10" key="2">
    <citation type="submission" date="2025-08" db="UniProtKB">
        <authorList>
            <consortium name="Ensembl"/>
        </authorList>
    </citation>
    <scope>IDENTIFICATION</scope>
</reference>
<dbReference type="GO" id="GO:0016020">
    <property type="term" value="C:membrane"/>
    <property type="evidence" value="ECO:0007669"/>
    <property type="project" value="UniProtKB-SubCell"/>
</dbReference>
<keyword evidence="4 8" id="KW-1133">Transmembrane helix</keyword>
<dbReference type="InterPro" id="IPR008253">
    <property type="entry name" value="Marvel"/>
</dbReference>
<evidence type="ECO:0000256" key="2">
    <source>
        <dbReference type="ARBA" id="ARBA00010252"/>
    </source>
</evidence>
<dbReference type="PANTHER" id="PTHR10838:SF8">
    <property type="entry name" value="SYNAPTOGYRIN-3"/>
    <property type="match status" value="1"/>
</dbReference>
<feature type="region of interest" description="Disordered" evidence="7">
    <location>
        <begin position="68"/>
        <end position="97"/>
    </location>
</feature>
<feature type="transmembrane region" description="Helical" evidence="8">
    <location>
        <begin position="275"/>
        <end position="299"/>
    </location>
</feature>
<evidence type="ECO:0000256" key="5">
    <source>
        <dbReference type="ARBA" id="ARBA00023136"/>
    </source>
</evidence>
<proteinExistence type="inferred from homology"/>
<evidence type="ECO:0000256" key="3">
    <source>
        <dbReference type="ARBA" id="ARBA00022692"/>
    </source>
</evidence>
<feature type="region of interest" description="Disordered" evidence="7">
    <location>
        <begin position="1"/>
        <end position="49"/>
    </location>
</feature>
<organism evidence="10 11">
    <name type="scientific">Monodelphis domestica</name>
    <name type="common">Gray short-tailed opossum</name>
    <dbReference type="NCBI Taxonomy" id="13616"/>
    <lineage>
        <taxon>Eukaryota</taxon>
        <taxon>Metazoa</taxon>
        <taxon>Chordata</taxon>
        <taxon>Craniata</taxon>
        <taxon>Vertebrata</taxon>
        <taxon>Euteleostomi</taxon>
        <taxon>Mammalia</taxon>
        <taxon>Metatheria</taxon>
        <taxon>Didelphimorphia</taxon>
        <taxon>Didelphidae</taxon>
        <taxon>Monodelphis</taxon>
    </lineage>
</organism>
<dbReference type="InParanoid" id="A0A5F8H769"/>
<feature type="compositionally biased region" description="Polar residues" evidence="7">
    <location>
        <begin position="380"/>
        <end position="390"/>
    </location>
</feature>
<keyword evidence="3 6" id="KW-0812">Transmembrane</keyword>
<dbReference type="GeneTree" id="ENSGT00950000182935"/>
<sequence length="400" mass="43903">MKAVRSGSVRGSSPRLRSLYKRPSKERSEAQSSPRANGRHKSRTDQRSTLQRSTLLFYWRKQKSETSSKCSLAEDGKPETDLENTETGAGPRPEAGAVSKAGLGLKLGLGLAWKLREAAYPSMPWASKMAAPGEGRRFSPASFFSFLPGGARPQETKEQVASETAGADGDATVRKRPCRACVDFKTWMKTQKALKTSESDTQVAVFSIVVFGSIVNEGYVNSDSTPELHCIYNKNEGACNYGITIGIIAFFACIFFLVLDLNFQEISSVKDRRRAVLLDLGFSGLWSFLWFVCFCFLANQWQQTKKSEEVNQGADAARAGIAFSFFSILTWVALMVKALQRYRLGTDMSLFATEQLSAAPGTSYPGYPAGSGVEGTETYQSPPFTETLDTSPKGYQVPAY</sequence>
<evidence type="ECO:0000259" key="9">
    <source>
        <dbReference type="PROSITE" id="PS51225"/>
    </source>
</evidence>
<dbReference type="AlphaFoldDB" id="A0A5F8H769"/>
<comment type="subcellular location">
    <subcellularLocation>
        <location evidence="1">Membrane</location>
        <topology evidence="1">Multi-pass membrane protein</topology>
    </subcellularLocation>
</comment>
<feature type="transmembrane region" description="Helical" evidence="8">
    <location>
        <begin position="319"/>
        <end position="339"/>
    </location>
</feature>
<reference evidence="10 11" key="1">
    <citation type="journal article" date="2007" name="Nature">
        <title>Genome of the marsupial Monodelphis domestica reveals innovation in non-coding sequences.</title>
        <authorList>
            <person name="Mikkelsen T.S."/>
            <person name="Wakefield M.J."/>
            <person name="Aken B."/>
            <person name="Amemiya C.T."/>
            <person name="Chang J.L."/>
            <person name="Duke S."/>
            <person name="Garber M."/>
            <person name="Gentles A.J."/>
            <person name="Goodstadt L."/>
            <person name="Heger A."/>
            <person name="Jurka J."/>
            <person name="Kamal M."/>
            <person name="Mauceli E."/>
            <person name="Searle S.M."/>
            <person name="Sharpe T."/>
            <person name="Baker M.L."/>
            <person name="Batzer M.A."/>
            <person name="Benos P.V."/>
            <person name="Belov K."/>
            <person name="Clamp M."/>
            <person name="Cook A."/>
            <person name="Cuff J."/>
            <person name="Das R."/>
            <person name="Davidow L."/>
            <person name="Deakin J.E."/>
            <person name="Fazzari M.J."/>
            <person name="Glass J.L."/>
            <person name="Grabherr M."/>
            <person name="Greally J.M."/>
            <person name="Gu W."/>
            <person name="Hore T.A."/>
            <person name="Huttley G.A."/>
            <person name="Kleber M."/>
            <person name="Jirtle R.L."/>
            <person name="Koina E."/>
            <person name="Lee J.T."/>
            <person name="Mahony S."/>
            <person name="Marra M.A."/>
            <person name="Miller R.D."/>
            <person name="Nicholls R.D."/>
            <person name="Oda M."/>
            <person name="Papenfuss A.T."/>
            <person name="Parra Z.E."/>
            <person name="Pollock D.D."/>
            <person name="Ray D.A."/>
            <person name="Schein J.E."/>
            <person name="Speed T.P."/>
            <person name="Thompson K."/>
            <person name="VandeBerg J.L."/>
            <person name="Wade C.M."/>
            <person name="Walker J.A."/>
            <person name="Waters P.D."/>
            <person name="Webber C."/>
            <person name="Weidman J.R."/>
            <person name="Xie X."/>
            <person name="Zody M.C."/>
            <person name="Baldwin J."/>
            <person name="Abdouelleil A."/>
            <person name="Abdulkadir J."/>
            <person name="Abebe A."/>
            <person name="Abera B."/>
            <person name="Abreu J."/>
            <person name="Acer S.C."/>
            <person name="Aftuck L."/>
            <person name="Alexander A."/>
            <person name="An P."/>
            <person name="Anderson E."/>
            <person name="Anderson S."/>
            <person name="Arachi H."/>
            <person name="Azer M."/>
            <person name="Bachantsang P."/>
            <person name="Barry A."/>
            <person name="Bayul T."/>
            <person name="Berlin A."/>
            <person name="Bessette D."/>
            <person name="Bloom T."/>
            <person name="Bloom T."/>
            <person name="Boguslavskiy L."/>
            <person name="Bonnet C."/>
            <person name="Boukhgalter B."/>
            <person name="Bourzgui I."/>
            <person name="Brown A."/>
            <person name="Cahill P."/>
            <person name="Channer S."/>
            <person name="Cheshatsang Y."/>
            <person name="Chuda L."/>
            <person name="Citroen M."/>
            <person name="Collymore A."/>
            <person name="Cooke P."/>
            <person name="Costello M."/>
            <person name="D'Aco K."/>
            <person name="Daza R."/>
            <person name="De Haan G."/>
            <person name="DeGray S."/>
            <person name="DeMaso C."/>
            <person name="Dhargay N."/>
            <person name="Dooley K."/>
            <person name="Dooley E."/>
            <person name="Doricent M."/>
            <person name="Dorje P."/>
            <person name="Dorjee K."/>
            <person name="Dupes A."/>
            <person name="Elong R."/>
            <person name="Falk J."/>
            <person name="Farina A."/>
            <person name="Faro S."/>
            <person name="Ferguson D."/>
            <person name="Fisher S."/>
            <person name="Foley C.D."/>
            <person name="Franke A."/>
            <person name="Friedrich D."/>
            <person name="Gadbois L."/>
            <person name="Gearin G."/>
            <person name="Gearin C.R."/>
            <person name="Giannoukos G."/>
            <person name="Goode T."/>
            <person name="Graham J."/>
            <person name="Grandbois E."/>
            <person name="Grewal S."/>
            <person name="Gyaltsen K."/>
            <person name="Hafez N."/>
            <person name="Hagos B."/>
            <person name="Hall J."/>
            <person name="Henson C."/>
            <person name="Hollinger A."/>
            <person name="Honan T."/>
            <person name="Huard M.D."/>
            <person name="Hughes L."/>
            <person name="Hurhula B."/>
            <person name="Husby M.E."/>
            <person name="Kamat A."/>
            <person name="Kanga B."/>
            <person name="Kashin S."/>
            <person name="Khazanovich D."/>
            <person name="Kisner P."/>
            <person name="Lance K."/>
            <person name="Lara M."/>
            <person name="Lee W."/>
            <person name="Lennon N."/>
            <person name="Letendre F."/>
            <person name="LeVine R."/>
            <person name="Lipovsky A."/>
            <person name="Liu X."/>
            <person name="Liu J."/>
            <person name="Liu S."/>
            <person name="Lokyitsang T."/>
            <person name="Lokyitsang Y."/>
            <person name="Lubonja R."/>
            <person name="Lui A."/>
            <person name="MacDonald P."/>
            <person name="Magnisalis V."/>
            <person name="Maru K."/>
            <person name="Matthews C."/>
            <person name="McCusker W."/>
            <person name="McDonough S."/>
            <person name="Mehta T."/>
            <person name="Meldrim J."/>
            <person name="Meneus L."/>
            <person name="Mihai O."/>
            <person name="Mihalev A."/>
            <person name="Mihova T."/>
            <person name="Mittelman R."/>
            <person name="Mlenga V."/>
            <person name="Montmayeur A."/>
            <person name="Mulrain L."/>
            <person name="Navidi A."/>
            <person name="Naylor J."/>
            <person name="Negash T."/>
            <person name="Nguyen T."/>
            <person name="Nguyen N."/>
            <person name="Nicol R."/>
            <person name="Norbu C."/>
            <person name="Norbu N."/>
            <person name="Novod N."/>
            <person name="O'Neill B."/>
            <person name="Osman S."/>
            <person name="Markiewicz E."/>
            <person name="Oyono O.L."/>
            <person name="Patti C."/>
            <person name="Phunkhang P."/>
            <person name="Pierre F."/>
            <person name="Priest M."/>
            <person name="Raghuraman S."/>
            <person name="Rege F."/>
            <person name="Reyes R."/>
            <person name="Rise C."/>
            <person name="Rogov P."/>
            <person name="Ross K."/>
            <person name="Ryan E."/>
            <person name="Settipalli S."/>
            <person name="Shea T."/>
            <person name="Sherpa N."/>
            <person name="Shi L."/>
            <person name="Shih D."/>
            <person name="Sparrow T."/>
            <person name="Spaulding J."/>
            <person name="Stalker J."/>
            <person name="Stange-Thomann N."/>
            <person name="Stavropoulos S."/>
            <person name="Stone C."/>
            <person name="Strader C."/>
            <person name="Tesfaye S."/>
            <person name="Thomson T."/>
            <person name="Thoulutsang Y."/>
            <person name="Thoulutsang D."/>
            <person name="Topham K."/>
            <person name="Topping I."/>
            <person name="Tsamla T."/>
            <person name="Vassiliev H."/>
            <person name="Vo A."/>
            <person name="Wangchuk T."/>
            <person name="Wangdi T."/>
            <person name="Weiand M."/>
            <person name="Wilkinson J."/>
            <person name="Wilson A."/>
            <person name="Yadav S."/>
            <person name="Young G."/>
            <person name="Yu Q."/>
            <person name="Zembek L."/>
            <person name="Zhong D."/>
            <person name="Zimmer A."/>
            <person name="Zwirko Z."/>
            <person name="Jaffe D.B."/>
            <person name="Alvarez P."/>
            <person name="Brockman W."/>
            <person name="Butler J."/>
            <person name="Chin C."/>
            <person name="Gnerre S."/>
            <person name="MacCallum I."/>
            <person name="Graves J.A."/>
            <person name="Ponting C.P."/>
            <person name="Breen M."/>
            <person name="Samollow P.B."/>
            <person name="Lander E.S."/>
            <person name="Lindblad-Toh K."/>
        </authorList>
    </citation>
    <scope>NUCLEOTIDE SEQUENCE [LARGE SCALE GENOMIC DNA]</scope>
</reference>
<evidence type="ECO:0000256" key="6">
    <source>
        <dbReference type="PROSITE-ProRule" id="PRU00581"/>
    </source>
</evidence>
<protein>
    <submittedName>
        <fullName evidence="10">Synaptogyrin 3</fullName>
    </submittedName>
</protein>
<feature type="compositionally biased region" description="Low complexity" evidence="7">
    <location>
        <begin position="1"/>
        <end position="17"/>
    </location>
</feature>
<keyword evidence="11" id="KW-1185">Reference proteome</keyword>
<keyword evidence="5 6" id="KW-0472">Membrane</keyword>
<evidence type="ECO:0000256" key="7">
    <source>
        <dbReference type="SAM" id="MobiDB-lite"/>
    </source>
</evidence>
<dbReference type="Ensembl" id="ENSMODT00000056446.1">
    <property type="protein sequence ID" value="ENSMODP00000055830.1"/>
    <property type="gene ID" value="ENSMODG00000016066.3"/>
</dbReference>
<feature type="region of interest" description="Disordered" evidence="7">
    <location>
        <begin position="380"/>
        <end position="400"/>
    </location>
</feature>
<evidence type="ECO:0000313" key="11">
    <source>
        <dbReference type="Proteomes" id="UP000002280"/>
    </source>
</evidence>
<gene>
    <name evidence="10" type="primary">SYNGR3</name>
</gene>
<feature type="compositionally biased region" description="Basic and acidic residues" evidence="7">
    <location>
        <begin position="68"/>
        <end position="80"/>
    </location>
</feature>
<evidence type="ECO:0000313" key="10">
    <source>
        <dbReference type="Ensembl" id="ENSMODP00000055830.1"/>
    </source>
</evidence>
<dbReference type="InterPro" id="IPR016579">
    <property type="entry name" value="Synaptogyrin"/>
</dbReference>
<comment type="similarity">
    <text evidence="2">Belongs to the synaptogyrin family.</text>
</comment>
<name>A0A5F8H769_MONDO</name>
<feature type="transmembrane region" description="Helical" evidence="8">
    <location>
        <begin position="241"/>
        <end position="263"/>
    </location>
</feature>
<dbReference type="Pfam" id="PF01284">
    <property type="entry name" value="MARVEL"/>
    <property type="match status" value="1"/>
</dbReference>
<reference evidence="10" key="3">
    <citation type="submission" date="2025-09" db="UniProtKB">
        <authorList>
            <consortium name="Ensembl"/>
        </authorList>
    </citation>
    <scope>IDENTIFICATION</scope>
</reference>
<dbReference type="PROSITE" id="PS51225">
    <property type="entry name" value="MARVEL"/>
    <property type="match status" value="1"/>
</dbReference>
<evidence type="ECO:0000256" key="4">
    <source>
        <dbReference type="ARBA" id="ARBA00022989"/>
    </source>
</evidence>
<dbReference type="Bgee" id="ENSMODG00000016066">
    <property type="expression patterns" value="Expressed in spermatocyte and 18 other cell types or tissues"/>
</dbReference>